<dbReference type="Proteomes" id="UP000823561">
    <property type="component" value="Chromosome 11"/>
</dbReference>
<organism evidence="2 3">
    <name type="scientific">Alosa alosa</name>
    <name type="common">allis shad</name>
    <dbReference type="NCBI Taxonomy" id="278164"/>
    <lineage>
        <taxon>Eukaryota</taxon>
        <taxon>Metazoa</taxon>
        <taxon>Chordata</taxon>
        <taxon>Craniata</taxon>
        <taxon>Vertebrata</taxon>
        <taxon>Euteleostomi</taxon>
        <taxon>Actinopterygii</taxon>
        <taxon>Neopterygii</taxon>
        <taxon>Teleostei</taxon>
        <taxon>Clupei</taxon>
        <taxon>Clupeiformes</taxon>
        <taxon>Clupeoidei</taxon>
        <taxon>Clupeidae</taxon>
        <taxon>Alosa</taxon>
    </lineage>
</organism>
<accession>A0AAV6GKT6</accession>
<feature type="compositionally biased region" description="Polar residues" evidence="1">
    <location>
        <begin position="10"/>
        <end position="22"/>
    </location>
</feature>
<dbReference type="AlphaFoldDB" id="A0AAV6GKT6"/>
<feature type="region of interest" description="Disordered" evidence="1">
    <location>
        <begin position="1"/>
        <end position="35"/>
    </location>
</feature>
<dbReference type="EMBL" id="JADWDJ010000011">
    <property type="protein sequence ID" value="KAG5273386.1"/>
    <property type="molecule type" value="Genomic_DNA"/>
</dbReference>
<keyword evidence="3" id="KW-1185">Reference proteome</keyword>
<gene>
    <name evidence="2" type="ORF">AALO_G00150780</name>
</gene>
<sequence length="88" mass="9320">MGTGKGSPLGVTSSDAYQSNGDGITAEMQLHSSPMGMDNHNNSYIIATVNNLAGIPSEHKNINYVSIPAVNVNVNACQHEDLKPHTRS</sequence>
<evidence type="ECO:0000313" key="2">
    <source>
        <dbReference type="EMBL" id="KAG5273386.1"/>
    </source>
</evidence>
<evidence type="ECO:0000256" key="1">
    <source>
        <dbReference type="SAM" id="MobiDB-lite"/>
    </source>
</evidence>
<protein>
    <submittedName>
        <fullName evidence="2">Uncharacterized protein</fullName>
    </submittedName>
</protein>
<name>A0AAV6GKT6_9TELE</name>
<evidence type="ECO:0000313" key="3">
    <source>
        <dbReference type="Proteomes" id="UP000823561"/>
    </source>
</evidence>
<proteinExistence type="predicted"/>
<comment type="caution">
    <text evidence="2">The sequence shown here is derived from an EMBL/GenBank/DDBJ whole genome shotgun (WGS) entry which is preliminary data.</text>
</comment>
<reference evidence="2" key="1">
    <citation type="submission" date="2020-10" db="EMBL/GenBank/DDBJ databases">
        <title>Chromosome-scale genome assembly of the Allis shad, Alosa alosa.</title>
        <authorList>
            <person name="Margot Z."/>
            <person name="Christophe K."/>
            <person name="Cabau C."/>
            <person name="Louis A."/>
            <person name="Berthelot C."/>
            <person name="Parey E."/>
            <person name="Roest Crollius H."/>
            <person name="Montfort J."/>
            <person name="Robinson-Rechavi M."/>
            <person name="Bucao C."/>
            <person name="Bouchez O."/>
            <person name="Gislard M."/>
            <person name="Lluch J."/>
            <person name="Milhes M."/>
            <person name="Lampietro C."/>
            <person name="Lopez Roques C."/>
            <person name="Donnadieu C."/>
            <person name="Braasch I."/>
            <person name="Desvignes T."/>
            <person name="Postlethwait J."/>
            <person name="Bobe J."/>
            <person name="Guiguen Y."/>
        </authorList>
    </citation>
    <scope>NUCLEOTIDE SEQUENCE</scope>
    <source>
        <strain evidence="2">M-15738</strain>
        <tissue evidence="2">Blood</tissue>
    </source>
</reference>